<reference evidence="1 2" key="1">
    <citation type="submission" date="2019-02" db="EMBL/GenBank/DDBJ databases">
        <title>Deep-cultivation of Planctomycetes and their phenomic and genomic characterization uncovers novel biology.</title>
        <authorList>
            <person name="Wiegand S."/>
            <person name="Jogler M."/>
            <person name="Boedeker C."/>
            <person name="Pinto D."/>
            <person name="Vollmers J."/>
            <person name="Rivas-Marin E."/>
            <person name="Kohn T."/>
            <person name="Peeters S.H."/>
            <person name="Heuer A."/>
            <person name="Rast P."/>
            <person name="Oberbeckmann S."/>
            <person name="Bunk B."/>
            <person name="Jeske O."/>
            <person name="Meyerdierks A."/>
            <person name="Storesund J.E."/>
            <person name="Kallscheuer N."/>
            <person name="Luecker S."/>
            <person name="Lage O.M."/>
            <person name="Pohl T."/>
            <person name="Merkel B.J."/>
            <person name="Hornburger P."/>
            <person name="Mueller R.-W."/>
            <person name="Bruemmer F."/>
            <person name="Labrenz M."/>
            <person name="Spormann A.M."/>
            <person name="Op den Camp H."/>
            <person name="Overmann J."/>
            <person name="Amann R."/>
            <person name="Jetten M.S.M."/>
            <person name="Mascher T."/>
            <person name="Medema M.H."/>
            <person name="Devos D.P."/>
            <person name="Kaster A.-K."/>
            <person name="Ovreas L."/>
            <person name="Rohde M."/>
            <person name="Galperin M.Y."/>
            <person name="Jogler C."/>
        </authorList>
    </citation>
    <scope>NUCLEOTIDE SEQUENCE [LARGE SCALE GENOMIC DNA]</scope>
    <source>
        <strain evidence="1 2">Pan265</strain>
    </source>
</reference>
<organism evidence="1 2">
    <name type="scientific">Mucisphaera calidilacus</name>
    <dbReference type="NCBI Taxonomy" id="2527982"/>
    <lineage>
        <taxon>Bacteria</taxon>
        <taxon>Pseudomonadati</taxon>
        <taxon>Planctomycetota</taxon>
        <taxon>Phycisphaerae</taxon>
        <taxon>Phycisphaerales</taxon>
        <taxon>Phycisphaeraceae</taxon>
        <taxon>Mucisphaera</taxon>
    </lineage>
</organism>
<accession>A0A518BTI2</accession>
<keyword evidence="2" id="KW-1185">Reference proteome</keyword>
<evidence type="ECO:0000313" key="1">
    <source>
        <dbReference type="EMBL" id="QDU70278.1"/>
    </source>
</evidence>
<gene>
    <name evidence="1" type="ORF">Pan265_01010</name>
</gene>
<dbReference type="Proteomes" id="UP000320386">
    <property type="component" value="Chromosome"/>
</dbReference>
<proteinExistence type="predicted"/>
<dbReference type="KEGG" id="mcad:Pan265_01010"/>
<name>A0A518BTI2_9BACT</name>
<sequence length="99" mass="10806">MYSLLETAISAIAPGSRAVTTLRVHVEAQISREPLIGARVRVNSGEWKSYDGPDQPVEVAVLAGRRVRIEVAKPGWIDPRPNPYVDLAYAGDEVHVGLM</sequence>
<protein>
    <submittedName>
        <fullName evidence="1">Uncharacterized protein</fullName>
    </submittedName>
</protein>
<evidence type="ECO:0000313" key="2">
    <source>
        <dbReference type="Proteomes" id="UP000320386"/>
    </source>
</evidence>
<dbReference type="EMBL" id="CP036280">
    <property type="protein sequence ID" value="QDU70278.1"/>
    <property type="molecule type" value="Genomic_DNA"/>
</dbReference>
<dbReference type="AlphaFoldDB" id="A0A518BTI2"/>
<dbReference type="RefSeq" id="WP_145444319.1">
    <property type="nucleotide sequence ID" value="NZ_CP036280.1"/>
</dbReference>